<dbReference type="OrthoDB" id="425344at2759"/>
<dbReference type="SUPFAM" id="SSF53822">
    <property type="entry name" value="Periplasmic binding protein-like I"/>
    <property type="match status" value="1"/>
</dbReference>
<evidence type="ECO:0000313" key="2">
    <source>
        <dbReference type="Proteomes" id="UP000886998"/>
    </source>
</evidence>
<dbReference type="Gene3D" id="3.40.50.2300">
    <property type="match status" value="1"/>
</dbReference>
<organism evidence="1 2">
    <name type="scientific">Trichonephila inaurata madagascariensis</name>
    <dbReference type="NCBI Taxonomy" id="2747483"/>
    <lineage>
        <taxon>Eukaryota</taxon>
        <taxon>Metazoa</taxon>
        <taxon>Ecdysozoa</taxon>
        <taxon>Arthropoda</taxon>
        <taxon>Chelicerata</taxon>
        <taxon>Arachnida</taxon>
        <taxon>Araneae</taxon>
        <taxon>Araneomorphae</taxon>
        <taxon>Entelegynae</taxon>
        <taxon>Araneoidea</taxon>
        <taxon>Nephilidae</taxon>
        <taxon>Trichonephila</taxon>
        <taxon>Trichonephila inaurata</taxon>
    </lineage>
</organism>
<reference evidence="1" key="1">
    <citation type="submission" date="2020-08" db="EMBL/GenBank/DDBJ databases">
        <title>Multicomponent nature underlies the extraordinary mechanical properties of spider dragline silk.</title>
        <authorList>
            <person name="Kono N."/>
            <person name="Nakamura H."/>
            <person name="Mori M."/>
            <person name="Yoshida Y."/>
            <person name="Ohtoshi R."/>
            <person name="Malay A.D."/>
            <person name="Moran D.A.P."/>
            <person name="Tomita M."/>
            <person name="Numata K."/>
            <person name="Arakawa K."/>
        </authorList>
    </citation>
    <scope>NUCLEOTIDE SEQUENCE</scope>
</reference>
<sequence>MILFSSFKGSISNIDDGTYRCPDGSSPTIRHKRISGVLGAASSVTSIQVANLLRLFKIPQVIYHSDTSEGDCSSSLRLYQSFDQVLWNCKHTLLKALFSNSTRAGEEMSEQQLGALRHLTHIQSGSSRLRQVAVDAVNTLE</sequence>
<evidence type="ECO:0000313" key="1">
    <source>
        <dbReference type="EMBL" id="GFY54809.1"/>
    </source>
</evidence>
<accession>A0A8X6XLV4</accession>
<name>A0A8X6XLV4_9ARAC</name>
<dbReference type="EMBL" id="BMAV01010024">
    <property type="protein sequence ID" value="GFY54809.1"/>
    <property type="molecule type" value="Genomic_DNA"/>
</dbReference>
<protein>
    <submittedName>
        <fullName evidence="1">Uncharacterized protein</fullName>
    </submittedName>
</protein>
<gene>
    <name evidence="1" type="primary">AVEN_41168_1</name>
    <name evidence="1" type="ORF">TNIN_10811</name>
</gene>
<keyword evidence="2" id="KW-1185">Reference proteome</keyword>
<proteinExistence type="predicted"/>
<dbReference type="InterPro" id="IPR028082">
    <property type="entry name" value="Peripla_BP_I"/>
</dbReference>
<dbReference type="Proteomes" id="UP000886998">
    <property type="component" value="Unassembled WGS sequence"/>
</dbReference>
<dbReference type="AlphaFoldDB" id="A0A8X6XLV4"/>
<comment type="caution">
    <text evidence="1">The sequence shown here is derived from an EMBL/GenBank/DDBJ whole genome shotgun (WGS) entry which is preliminary data.</text>
</comment>